<reference evidence="1" key="1">
    <citation type="submission" date="2018-05" db="EMBL/GenBank/DDBJ databases">
        <authorList>
            <person name="Lanie J.A."/>
            <person name="Ng W.-L."/>
            <person name="Kazmierczak K.M."/>
            <person name="Andrzejewski T.M."/>
            <person name="Davidsen T.M."/>
            <person name="Wayne K.J."/>
            <person name="Tettelin H."/>
            <person name="Glass J.I."/>
            <person name="Rusch D."/>
            <person name="Podicherti R."/>
            <person name="Tsui H.-C.T."/>
            <person name="Winkler M.E."/>
        </authorList>
    </citation>
    <scope>NUCLEOTIDE SEQUENCE</scope>
</reference>
<sequence length="25" mass="2987">MRTIKRRYRGYAYYSTRGTIFGGRG</sequence>
<dbReference type="EMBL" id="UINC01050967">
    <property type="protein sequence ID" value="SVB64565.1"/>
    <property type="molecule type" value="Genomic_DNA"/>
</dbReference>
<organism evidence="1">
    <name type="scientific">marine metagenome</name>
    <dbReference type="NCBI Taxonomy" id="408172"/>
    <lineage>
        <taxon>unclassified sequences</taxon>
        <taxon>metagenomes</taxon>
        <taxon>ecological metagenomes</taxon>
    </lineage>
</organism>
<dbReference type="AlphaFoldDB" id="A0A382FPN8"/>
<evidence type="ECO:0000313" key="1">
    <source>
        <dbReference type="EMBL" id="SVB64565.1"/>
    </source>
</evidence>
<proteinExistence type="predicted"/>
<protein>
    <submittedName>
        <fullName evidence="1">Uncharacterized protein</fullName>
    </submittedName>
</protein>
<name>A0A382FPN8_9ZZZZ</name>
<gene>
    <name evidence="1" type="ORF">METZ01_LOCUS217419</name>
</gene>
<accession>A0A382FPN8</accession>